<proteinExistence type="predicted"/>
<name>L1LD40_THEEQ</name>
<dbReference type="KEGG" id="beq:BEWA_052250"/>
<accession>L1LD40</accession>
<evidence type="ECO:0000313" key="2">
    <source>
        <dbReference type="EMBL" id="EKX73170.1"/>
    </source>
</evidence>
<dbReference type="EMBL" id="ACOU01000003">
    <property type="protein sequence ID" value="EKX73170.1"/>
    <property type="molecule type" value="Genomic_DNA"/>
</dbReference>
<dbReference type="OrthoDB" id="360922at2759"/>
<evidence type="ECO:0000313" key="3">
    <source>
        <dbReference type="Proteomes" id="UP000031512"/>
    </source>
</evidence>
<gene>
    <name evidence="2" type="ORF">BEWA_052250</name>
</gene>
<comment type="caution">
    <text evidence="2">The sequence shown here is derived from an EMBL/GenBank/DDBJ whole genome shotgun (WGS) entry which is preliminary data.</text>
</comment>
<dbReference type="RefSeq" id="XP_004832622.1">
    <property type="nucleotide sequence ID" value="XM_004832565.1"/>
</dbReference>
<sequence length="545" mass="63638">MAPELTPFNYKYNYKIFDSSIEDKNDAEYAEVRVYLDYATNTTENLIKLSNNILSQNIKDPSIQTFLKSFVCLAFPPYSPYIHYEEIFIESPLHTSVNTVSRNVFTIFLNAAKCASNDTLSKLGLNDAKYMLNFFNMYGRNNDKFSREILKTCKMLNGNFMDDMVSIVQTISQIISSEFDILRSLTDSFVDGKTRYHSSLFSEHPMLCDRSVSADSYNKLFVNMEHKLLDLLSHLETILRFLSESHYSAALETYVDTPYGKSKIEHAFTNLYYFFIYLHQLLVETKRPLYDITKFDKEYARKFQICIYYRCRIMLLRILLSIVKYNIALYPSESADYCLNWLIIFIKMGGNNYTINRDLIVDDFNDVNFPAYVDDWQAINKNWIPSEISQMKGLVTVKSNDKNLDPNVVKVKEITRIDDEQTIIDCLNKHQHDVDAAIIDLIDNYSEVSNTNDAHAGSNRRTTNLPSLSYLPKENRKAVMNYWDFINQPEMYDDDNDDSVPFNVNLKVQSSEPSEAGEEKPKTKRFYRNKQNHKAHYGNHHRRDR</sequence>
<protein>
    <submittedName>
        <fullName evidence="2">Uncharacterized protein</fullName>
    </submittedName>
</protein>
<keyword evidence="3" id="KW-1185">Reference proteome</keyword>
<evidence type="ECO:0000256" key="1">
    <source>
        <dbReference type="SAM" id="MobiDB-lite"/>
    </source>
</evidence>
<reference evidence="2 3" key="1">
    <citation type="journal article" date="2012" name="BMC Genomics">
        <title>Comparative genomic analysis and phylogenetic position of Theileria equi.</title>
        <authorList>
            <person name="Kappmeyer L.S."/>
            <person name="Thiagarajan M."/>
            <person name="Herndon D.R."/>
            <person name="Ramsay J.D."/>
            <person name="Caler E."/>
            <person name="Djikeng A."/>
            <person name="Gillespie J.J."/>
            <person name="Lau A.O."/>
            <person name="Roalson E.H."/>
            <person name="Silva J.C."/>
            <person name="Silva M.G."/>
            <person name="Suarez C.E."/>
            <person name="Ueti M.W."/>
            <person name="Nene V.M."/>
            <person name="Mealey R.H."/>
            <person name="Knowles D.P."/>
            <person name="Brayton K.A."/>
        </authorList>
    </citation>
    <scope>NUCLEOTIDE SEQUENCE [LARGE SCALE GENOMIC DNA]</scope>
    <source>
        <strain evidence="2 3">WA</strain>
    </source>
</reference>
<feature type="region of interest" description="Disordered" evidence="1">
    <location>
        <begin position="508"/>
        <end position="545"/>
    </location>
</feature>
<organism evidence="2 3">
    <name type="scientific">Theileria equi strain WA</name>
    <dbReference type="NCBI Taxonomy" id="1537102"/>
    <lineage>
        <taxon>Eukaryota</taxon>
        <taxon>Sar</taxon>
        <taxon>Alveolata</taxon>
        <taxon>Apicomplexa</taxon>
        <taxon>Aconoidasida</taxon>
        <taxon>Piroplasmida</taxon>
        <taxon>Theileriidae</taxon>
        <taxon>Theileria</taxon>
    </lineage>
</organism>
<feature type="compositionally biased region" description="Basic residues" evidence="1">
    <location>
        <begin position="522"/>
        <end position="545"/>
    </location>
</feature>
<dbReference type="AlphaFoldDB" id="L1LD40"/>
<dbReference type="GeneID" id="15802777"/>
<dbReference type="VEuPathDB" id="PiroplasmaDB:BEWA_052250"/>
<dbReference type="eggNOG" id="ENOG502TN4X">
    <property type="taxonomic scope" value="Eukaryota"/>
</dbReference>
<dbReference type="Proteomes" id="UP000031512">
    <property type="component" value="Unassembled WGS sequence"/>
</dbReference>